<evidence type="ECO:0000313" key="2">
    <source>
        <dbReference type="Proteomes" id="UP000007838"/>
    </source>
</evidence>
<dbReference type="HOGENOM" id="CLU_2915206_0_0_6"/>
<dbReference type="AlphaFoldDB" id="G8LGU0"/>
<organism evidence="1 2">
    <name type="scientific">Enterobacter ludwigii</name>
    <dbReference type="NCBI Taxonomy" id="299767"/>
    <lineage>
        <taxon>Bacteria</taxon>
        <taxon>Pseudomonadati</taxon>
        <taxon>Pseudomonadota</taxon>
        <taxon>Gammaproteobacteria</taxon>
        <taxon>Enterobacterales</taxon>
        <taxon>Enterobacteriaceae</taxon>
        <taxon>Enterobacter</taxon>
        <taxon>Enterobacter cloacae complex</taxon>
    </lineage>
</organism>
<gene>
    <name evidence="1" type="ORF">EcWSU1_01424</name>
</gene>
<dbReference type="EMBL" id="CP002886">
    <property type="protein sequence ID" value="AEW72863.1"/>
    <property type="molecule type" value="Genomic_DNA"/>
</dbReference>
<sequence>MAETPKLILSAADAPAAKVASKAARTNFFIVMLPSVSLSYAPCLRHGNTMPFNEFIFNKND</sequence>
<proteinExistence type="predicted"/>
<name>G8LGU0_9ENTR</name>
<accession>G8LGU0</accession>
<protein>
    <submittedName>
        <fullName evidence="1">Uncharacterized protein</fullName>
    </submittedName>
</protein>
<dbReference type="KEGG" id="eec:EcWSU1_01424"/>
<reference evidence="1 2" key="1">
    <citation type="journal article" date="2011" name="Stand. Genomic Sci.">
        <title>Complete genome of the onion pathogen Enterobacter cloacae EcWSU1.</title>
        <authorList>
            <person name="Humann J.L."/>
            <person name="Wildung M."/>
            <person name="Cheng C.H."/>
            <person name="Lee T."/>
            <person name="Stewart J.E."/>
            <person name="Drew J.C."/>
            <person name="Triplett E.W."/>
            <person name="Main D."/>
            <person name="Schroeder B.K."/>
        </authorList>
    </citation>
    <scope>NUCLEOTIDE SEQUENCE [LARGE SCALE GENOMIC DNA]</scope>
    <source>
        <strain evidence="1 2">EcWSU1</strain>
    </source>
</reference>
<dbReference type="Proteomes" id="UP000007838">
    <property type="component" value="Chromosome"/>
</dbReference>
<evidence type="ECO:0000313" key="1">
    <source>
        <dbReference type="EMBL" id="AEW72863.1"/>
    </source>
</evidence>